<keyword evidence="1" id="KW-0472">Membrane</keyword>
<dbReference type="Proteomes" id="UP000177707">
    <property type="component" value="Unassembled WGS sequence"/>
</dbReference>
<sequence length="150" mass="17524">MLNFGAFILATSGQIKISPTCPEFFIEGLDKSKDKISVASFLFLYLVFNNLISFLSIKQTESSYRFPKISFFIFSISDFFNLFYQAISQLVQRPWHFAHFDEIPYSSPFTQFFQSLFLFDVFRKLSHTVSSAPKARQNTRTLHSFSKFPY</sequence>
<name>A0A1G2TZW6_9BACT</name>
<keyword evidence="1" id="KW-0812">Transmembrane</keyword>
<dbReference type="EMBL" id="MHWB01000002">
    <property type="protein sequence ID" value="OHB02689.1"/>
    <property type="molecule type" value="Genomic_DNA"/>
</dbReference>
<evidence type="ECO:0000313" key="3">
    <source>
        <dbReference type="Proteomes" id="UP000177707"/>
    </source>
</evidence>
<dbReference type="STRING" id="1802758.A3A96_02455"/>
<feature type="transmembrane region" description="Helical" evidence="1">
    <location>
        <begin position="36"/>
        <end position="57"/>
    </location>
</feature>
<organism evidence="2 3">
    <name type="scientific">Candidatus Zambryskibacteria bacterium RIFCSPLOWO2_01_FULL_39_39</name>
    <dbReference type="NCBI Taxonomy" id="1802758"/>
    <lineage>
        <taxon>Bacteria</taxon>
        <taxon>Candidatus Zambryskiibacteriota</taxon>
    </lineage>
</organism>
<evidence type="ECO:0000313" key="2">
    <source>
        <dbReference type="EMBL" id="OHB02689.1"/>
    </source>
</evidence>
<dbReference type="AlphaFoldDB" id="A0A1G2TZW6"/>
<comment type="caution">
    <text evidence="2">The sequence shown here is derived from an EMBL/GenBank/DDBJ whole genome shotgun (WGS) entry which is preliminary data.</text>
</comment>
<proteinExistence type="predicted"/>
<gene>
    <name evidence="2" type="ORF">A3A96_02455</name>
</gene>
<keyword evidence="1" id="KW-1133">Transmembrane helix</keyword>
<reference evidence="2 3" key="1">
    <citation type="journal article" date="2016" name="Nat. Commun.">
        <title>Thousands of microbial genomes shed light on interconnected biogeochemical processes in an aquifer system.</title>
        <authorList>
            <person name="Anantharaman K."/>
            <person name="Brown C.T."/>
            <person name="Hug L.A."/>
            <person name="Sharon I."/>
            <person name="Castelle C.J."/>
            <person name="Probst A.J."/>
            <person name="Thomas B.C."/>
            <person name="Singh A."/>
            <person name="Wilkins M.J."/>
            <person name="Karaoz U."/>
            <person name="Brodie E.L."/>
            <person name="Williams K.H."/>
            <person name="Hubbard S.S."/>
            <person name="Banfield J.F."/>
        </authorList>
    </citation>
    <scope>NUCLEOTIDE SEQUENCE [LARGE SCALE GENOMIC DNA]</scope>
</reference>
<evidence type="ECO:0000256" key="1">
    <source>
        <dbReference type="SAM" id="Phobius"/>
    </source>
</evidence>
<protein>
    <submittedName>
        <fullName evidence="2">Uncharacterized protein</fullName>
    </submittedName>
</protein>
<accession>A0A1G2TZW6</accession>
<feature type="transmembrane region" description="Helical" evidence="1">
    <location>
        <begin position="69"/>
        <end position="87"/>
    </location>
</feature>